<evidence type="ECO:0000313" key="3">
    <source>
        <dbReference type="EMBL" id="KAF9491807.1"/>
    </source>
</evidence>
<accession>A0A9P5ZQS6</accession>
<dbReference type="AlphaFoldDB" id="A0A9P5ZQS6"/>
<dbReference type="OrthoDB" id="3032433at2759"/>
<evidence type="ECO:0000256" key="2">
    <source>
        <dbReference type="SAM" id="MobiDB-lite"/>
    </source>
</evidence>
<organism evidence="3 4">
    <name type="scientific">Pleurotus eryngii</name>
    <name type="common">Boletus of the steppes</name>
    <dbReference type="NCBI Taxonomy" id="5323"/>
    <lineage>
        <taxon>Eukaryota</taxon>
        <taxon>Fungi</taxon>
        <taxon>Dikarya</taxon>
        <taxon>Basidiomycota</taxon>
        <taxon>Agaricomycotina</taxon>
        <taxon>Agaricomycetes</taxon>
        <taxon>Agaricomycetidae</taxon>
        <taxon>Agaricales</taxon>
        <taxon>Pleurotineae</taxon>
        <taxon>Pleurotaceae</taxon>
        <taxon>Pleurotus</taxon>
    </lineage>
</organism>
<dbReference type="EMBL" id="MU154612">
    <property type="protein sequence ID" value="KAF9491807.1"/>
    <property type="molecule type" value="Genomic_DNA"/>
</dbReference>
<gene>
    <name evidence="3" type="ORF">BDN71DRAFT_1578490</name>
</gene>
<name>A0A9P5ZQS6_PLEER</name>
<sequence length="191" mass="21852">MTRTYATRSRAVPCAATPDDMELTVTDSEQDDVHPAQPRRRSYSDVVAKRVPSEEENSDKENINNQLPLDEEINAIRNAHTELSREQTNTVKTAEDSMTQAERDLLAKRRQNVNKGKGVDPRNWGNIHFSDEEEAHPDVQEKAYNEWKAHQRNYLDIQHRPVLPAMPTKPVFTPSTAEALNLEILRELKAI</sequence>
<feature type="region of interest" description="Disordered" evidence="2">
    <location>
        <begin position="1"/>
        <end position="62"/>
    </location>
</feature>
<dbReference type="Proteomes" id="UP000807025">
    <property type="component" value="Unassembled WGS sequence"/>
</dbReference>
<protein>
    <submittedName>
        <fullName evidence="3">Uncharacterized protein</fullName>
    </submittedName>
</protein>
<feature type="coiled-coil region" evidence="1">
    <location>
        <begin position="84"/>
        <end position="111"/>
    </location>
</feature>
<proteinExistence type="predicted"/>
<evidence type="ECO:0000313" key="4">
    <source>
        <dbReference type="Proteomes" id="UP000807025"/>
    </source>
</evidence>
<keyword evidence="4" id="KW-1185">Reference proteome</keyword>
<evidence type="ECO:0000256" key="1">
    <source>
        <dbReference type="SAM" id="Coils"/>
    </source>
</evidence>
<keyword evidence="1" id="KW-0175">Coiled coil</keyword>
<comment type="caution">
    <text evidence="3">The sequence shown here is derived from an EMBL/GenBank/DDBJ whole genome shotgun (WGS) entry which is preliminary data.</text>
</comment>
<reference evidence="3" key="1">
    <citation type="submission" date="2020-11" db="EMBL/GenBank/DDBJ databases">
        <authorList>
            <consortium name="DOE Joint Genome Institute"/>
            <person name="Ahrendt S."/>
            <person name="Riley R."/>
            <person name="Andreopoulos W."/>
            <person name="Labutti K."/>
            <person name="Pangilinan J."/>
            <person name="Ruiz-Duenas F.J."/>
            <person name="Barrasa J.M."/>
            <person name="Sanchez-Garcia M."/>
            <person name="Camarero S."/>
            <person name="Miyauchi S."/>
            <person name="Serrano A."/>
            <person name="Linde D."/>
            <person name="Babiker R."/>
            <person name="Drula E."/>
            <person name="Ayuso-Fernandez I."/>
            <person name="Pacheco R."/>
            <person name="Padilla G."/>
            <person name="Ferreira P."/>
            <person name="Barriuso J."/>
            <person name="Kellner H."/>
            <person name="Castanera R."/>
            <person name="Alfaro M."/>
            <person name="Ramirez L."/>
            <person name="Pisabarro A.G."/>
            <person name="Kuo A."/>
            <person name="Tritt A."/>
            <person name="Lipzen A."/>
            <person name="He G."/>
            <person name="Yan M."/>
            <person name="Ng V."/>
            <person name="Cullen D."/>
            <person name="Martin F."/>
            <person name="Rosso M.-N."/>
            <person name="Henrissat B."/>
            <person name="Hibbett D."/>
            <person name="Martinez A.T."/>
            <person name="Grigoriev I.V."/>
        </authorList>
    </citation>
    <scope>NUCLEOTIDE SEQUENCE</scope>
    <source>
        <strain evidence="3">ATCC 90797</strain>
    </source>
</reference>